<name>A0AA91T012_CLALS</name>
<comment type="caution">
    <text evidence="1">The sequence shown here is derived from an EMBL/GenBank/DDBJ whole genome shotgun (WGS) entry which is preliminary data.</text>
</comment>
<dbReference type="EMBL" id="LYUB02000020">
    <property type="protein sequence ID" value="OVF06545.1"/>
    <property type="molecule type" value="Genomic_DNA"/>
</dbReference>
<dbReference type="Proteomes" id="UP000195602">
    <property type="component" value="Unassembled WGS sequence"/>
</dbReference>
<sequence length="179" mass="20235">MDPSVVPQVPKTPELEPVFLINLKLKENPAKAFANSTRNKVLALATVVDGTITSVPNKYNYELDVKNVHGFDDITNNIADNYNELDCKLYGSTPEGAGVYVTYYGLIKLLQPTVDVLTEKSSTSNFEDTYVTCNPRFHLDEDVADKYKWVIQENLYGKGRFVRDASGTLYVQYYVYVVR</sequence>
<dbReference type="KEGG" id="clus:A9F13_20g00396"/>
<gene>
    <name evidence="1" type="ORF">A9F13_20g00396</name>
</gene>
<dbReference type="Pfam" id="PF11578">
    <property type="entry name" value="DUF3237"/>
    <property type="match status" value="1"/>
</dbReference>
<proteinExistence type="predicted"/>
<dbReference type="Gene3D" id="2.40.160.20">
    <property type="match status" value="1"/>
</dbReference>
<evidence type="ECO:0000313" key="2">
    <source>
        <dbReference type="Proteomes" id="UP000195602"/>
    </source>
</evidence>
<organism evidence="1 2">
    <name type="scientific">Clavispora lusitaniae</name>
    <name type="common">Candida lusitaniae</name>
    <dbReference type="NCBI Taxonomy" id="36911"/>
    <lineage>
        <taxon>Eukaryota</taxon>
        <taxon>Fungi</taxon>
        <taxon>Dikarya</taxon>
        <taxon>Ascomycota</taxon>
        <taxon>Saccharomycotina</taxon>
        <taxon>Pichiomycetes</taxon>
        <taxon>Metschnikowiaceae</taxon>
        <taxon>Clavispora</taxon>
    </lineage>
</organism>
<dbReference type="AlphaFoldDB" id="A0AA91T012"/>
<accession>A0AA91T012</accession>
<evidence type="ECO:0000313" key="1">
    <source>
        <dbReference type="EMBL" id="OVF06545.1"/>
    </source>
</evidence>
<reference evidence="1 2" key="1">
    <citation type="submission" date="2017-04" db="EMBL/GenBank/DDBJ databases">
        <title>Draft genome of the yeast Clavispora lusitaniae type strain CBS 6936.</title>
        <authorList>
            <person name="Durrens P."/>
            <person name="Klopp C."/>
            <person name="Biteau N."/>
            <person name="Fitton-Ouhabi V."/>
            <person name="Dementhon K."/>
            <person name="Accoceberry I."/>
            <person name="Sherman D.J."/>
            <person name="Noel T."/>
        </authorList>
    </citation>
    <scope>NUCLEOTIDE SEQUENCE [LARGE SCALE GENOMIC DNA]</scope>
    <source>
        <strain evidence="1 2">CBS 6936</strain>
    </source>
</reference>
<protein>
    <submittedName>
        <fullName evidence="1">Uncharacterized protein</fullName>
    </submittedName>
</protein>